<gene>
    <name evidence="8" type="ORF">HK26_01530</name>
</gene>
<dbReference type="EMBL" id="JOPJ01000012">
    <property type="protein sequence ID" value="OUJ12616.1"/>
    <property type="molecule type" value="Genomic_DNA"/>
</dbReference>
<evidence type="ECO:0000256" key="6">
    <source>
        <dbReference type="PROSITE-ProRule" id="PRU01282"/>
    </source>
</evidence>
<proteinExistence type="inferred from homology"/>
<reference evidence="9" key="1">
    <citation type="submission" date="2014-06" db="EMBL/GenBank/DDBJ databases">
        <authorList>
            <person name="Winans N.J."/>
            <person name="Newell P.D."/>
            <person name="Douglas A.E."/>
        </authorList>
    </citation>
    <scope>NUCLEOTIDE SEQUENCE [LARGE SCALE GENOMIC DNA]</scope>
</reference>
<evidence type="ECO:0000256" key="3">
    <source>
        <dbReference type="ARBA" id="ARBA00023002"/>
    </source>
</evidence>
<accession>A0A252BUP0</accession>
<dbReference type="PANTHER" id="PTHR30041">
    <property type="entry name" value="ARSENATE REDUCTASE"/>
    <property type="match status" value="1"/>
</dbReference>
<protein>
    <recommendedName>
        <fullName evidence="5 7">Arsenate reductase</fullName>
        <ecNumber evidence="4 7">1.20.4.1</ecNumber>
    </recommendedName>
</protein>
<evidence type="ECO:0000313" key="8">
    <source>
        <dbReference type="EMBL" id="OUJ12616.1"/>
    </source>
</evidence>
<keyword evidence="3 7" id="KW-0560">Oxidoreductase</keyword>
<name>A0A252BUP0_9PROT</name>
<organism evidence="8 9">
    <name type="scientific">Acetobacter okinawensis</name>
    <dbReference type="NCBI Taxonomy" id="1076594"/>
    <lineage>
        <taxon>Bacteria</taxon>
        <taxon>Pseudomonadati</taxon>
        <taxon>Pseudomonadota</taxon>
        <taxon>Alphaproteobacteria</taxon>
        <taxon>Acetobacterales</taxon>
        <taxon>Acetobacteraceae</taxon>
        <taxon>Acetobacter</taxon>
    </lineage>
</organism>
<evidence type="ECO:0000256" key="1">
    <source>
        <dbReference type="ARBA" id="ARBA00007198"/>
    </source>
</evidence>
<dbReference type="PANTHER" id="PTHR30041:SF5">
    <property type="entry name" value="ARSENATE REDUCTASE-RELATED"/>
    <property type="match status" value="1"/>
</dbReference>
<dbReference type="AlphaFoldDB" id="A0A252BUP0"/>
<dbReference type="GO" id="GO:0008794">
    <property type="term" value="F:arsenate reductase (glutaredoxin) activity"/>
    <property type="evidence" value="ECO:0007669"/>
    <property type="project" value="UniProtKB-UniRule"/>
</dbReference>
<dbReference type="InterPro" id="IPR006660">
    <property type="entry name" value="Arsenate_reductase-like"/>
</dbReference>
<dbReference type="EC" id="1.20.4.1" evidence="4 7"/>
<dbReference type="Pfam" id="PF03960">
    <property type="entry name" value="ArsC"/>
    <property type="match status" value="1"/>
</dbReference>
<evidence type="ECO:0000256" key="5">
    <source>
        <dbReference type="ARBA" id="ARBA00039879"/>
    </source>
</evidence>
<dbReference type="InterPro" id="IPR006659">
    <property type="entry name" value="Arsenate_reductase"/>
</dbReference>
<dbReference type="NCBIfam" id="TIGR00014">
    <property type="entry name" value="arsC"/>
    <property type="match status" value="1"/>
</dbReference>
<dbReference type="GO" id="GO:0046685">
    <property type="term" value="P:response to arsenic-containing substance"/>
    <property type="evidence" value="ECO:0007669"/>
    <property type="project" value="UniProtKB-KW"/>
</dbReference>
<sequence length="116" mass="12631">MTVTVYHNPSCGTSRSVLELVRNAGIEPEVVLYLKNPPSRKQLEEIARQDPQGARDLLRTKEKLCAELGLDKADVTDAQILNAIAEHPALLNRPVVVTPKGARACRPADTVLALLP</sequence>
<dbReference type="STRING" id="1236501.GCA_000613865_02333"/>
<dbReference type="eggNOG" id="COG1393">
    <property type="taxonomic scope" value="Bacteria"/>
</dbReference>
<dbReference type="Gene3D" id="3.40.30.10">
    <property type="entry name" value="Glutaredoxin"/>
    <property type="match status" value="1"/>
</dbReference>
<evidence type="ECO:0000256" key="4">
    <source>
        <dbReference type="ARBA" id="ARBA00038969"/>
    </source>
</evidence>
<dbReference type="CDD" id="cd03034">
    <property type="entry name" value="ArsC_ArsC"/>
    <property type="match status" value="1"/>
</dbReference>
<comment type="caution">
    <text evidence="8">The sequence shown here is derived from an EMBL/GenBank/DDBJ whole genome shotgun (WGS) entry which is preliminary data.</text>
</comment>
<evidence type="ECO:0000256" key="7">
    <source>
        <dbReference type="RuleBase" id="RU362029"/>
    </source>
</evidence>
<evidence type="ECO:0000256" key="2">
    <source>
        <dbReference type="ARBA" id="ARBA00022849"/>
    </source>
</evidence>
<dbReference type="OrthoDB" id="9790554at2"/>
<keyword evidence="2" id="KW-0059">Arsenical resistance</keyword>
<dbReference type="InterPro" id="IPR036249">
    <property type="entry name" value="Thioredoxin-like_sf"/>
</dbReference>
<dbReference type="Proteomes" id="UP000194931">
    <property type="component" value="Unassembled WGS sequence"/>
</dbReference>
<dbReference type="SUPFAM" id="SSF52833">
    <property type="entry name" value="Thioredoxin-like"/>
    <property type="match status" value="1"/>
</dbReference>
<comment type="catalytic activity">
    <reaction evidence="7">
        <text>[glutaredoxin]-dithiol + arsenate + glutathione + H(+) = glutathionyl-S-S-[glutaredoxin] + arsenite + H2O</text>
        <dbReference type="Rhea" id="RHEA:22016"/>
        <dbReference type="Rhea" id="RHEA-COMP:10729"/>
        <dbReference type="Rhea" id="RHEA-COMP:17668"/>
        <dbReference type="ChEBI" id="CHEBI:15377"/>
        <dbReference type="ChEBI" id="CHEBI:15378"/>
        <dbReference type="ChEBI" id="CHEBI:29242"/>
        <dbReference type="ChEBI" id="CHEBI:29950"/>
        <dbReference type="ChEBI" id="CHEBI:48597"/>
        <dbReference type="ChEBI" id="CHEBI:57925"/>
        <dbReference type="ChEBI" id="CHEBI:146199"/>
        <dbReference type="EC" id="1.20.4.1"/>
    </reaction>
</comment>
<dbReference type="PROSITE" id="PS51353">
    <property type="entry name" value="ARSC"/>
    <property type="match status" value="1"/>
</dbReference>
<comment type="similarity">
    <text evidence="1 6 7">Belongs to the ArsC family.</text>
</comment>
<evidence type="ECO:0000313" key="9">
    <source>
        <dbReference type="Proteomes" id="UP000194931"/>
    </source>
</evidence>
<keyword evidence="9" id="KW-1185">Reference proteome</keyword>
<dbReference type="RefSeq" id="WP_086639177.1">
    <property type="nucleotide sequence ID" value="NZ_JOPJ01000012.1"/>
</dbReference>